<organism evidence="1 2">
    <name type="scientific">Camellia sinensis</name>
    <name type="common">Tea plant</name>
    <name type="synonym">Thea sinensis</name>
    <dbReference type="NCBI Taxonomy" id="4442"/>
    <lineage>
        <taxon>Eukaryota</taxon>
        <taxon>Viridiplantae</taxon>
        <taxon>Streptophyta</taxon>
        <taxon>Embryophyta</taxon>
        <taxon>Tracheophyta</taxon>
        <taxon>Spermatophyta</taxon>
        <taxon>Magnoliopsida</taxon>
        <taxon>eudicotyledons</taxon>
        <taxon>Gunneridae</taxon>
        <taxon>Pentapetalae</taxon>
        <taxon>asterids</taxon>
        <taxon>Ericales</taxon>
        <taxon>Theaceae</taxon>
        <taxon>Camellia</taxon>
    </lineage>
</organism>
<gene>
    <name evidence="1" type="ORF">HYC85_023723</name>
</gene>
<protein>
    <submittedName>
        <fullName evidence="1">Uncharacterized protein</fullName>
    </submittedName>
</protein>
<reference evidence="2" key="1">
    <citation type="journal article" date="2020" name="Nat. Commun.">
        <title>Genome assembly of wild tea tree DASZ reveals pedigree and selection history of tea varieties.</title>
        <authorList>
            <person name="Zhang W."/>
            <person name="Zhang Y."/>
            <person name="Qiu H."/>
            <person name="Guo Y."/>
            <person name="Wan H."/>
            <person name="Zhang X."/>
            <person name="Scossa F."/>
            <person name="Alseekh S."/>
            <person name="Zhang Q."/>
            <person name="Wang P."/>
            <person name="Xu L."/>
            <person name="Schmidt M.H."/>
            <person name="Jia X."/>
            <person name="Li D."/>
            <person name="Zhu A."/>
            <person name="Guo F."/>
            <person name="Chen W."/>
            <person name="Ni D."/>
            <person name="Usadel B."/>
            <person name="Fernie A.R."/>
            <person name="Wen W."/>
        </authorList>
    </citation>
    <scope>NUCLEOTIDE SEQUENCE [LARGE SCALE GENOMIC DNA]</scope>
    <source>
        <strain evidence="2">cv. G240</strain>
    </source>
</reference>
<dbReference type="EMBL" id="JACBKZ010000011">
    <property type="protein sequence ID" value="KAF5939464.1"/>
    <property type="molecule type" value="Genomic_DNA"/>
</dbReference>
<keyword evidence="2" id="KW-1185">Reference proteome</keyword>
<comment type="caution">
    <text evidence="1">The sequence shown here is derived from an EMBL/GenBank/DDBJ whole genome shotgun (WGS) entry which is preliminary data.</text>
</comment>
<evidence type="ECO:0000313" key="2">
    <source>
        <dbReference type="Proteomes" id="UP000593564"/>
    </source>
</evidence>
<proteinExistence type="predicted"/>
<dbReference type="AlphaFoldDB" id="A0A7J7GJ49"/>
<name>A0A7J7GJ49_CAMSI</name>
<reference evidence="1 2" key="2">
    <citation type="submission" date="2020-07" db="EMBL/GenBank/DDBJ databases">
        <title>Genome assembly of wild tea tree DASZ reveals pedigree and selection history of tea varieties.</title>
        <authorList>
            <person name="Zhang W."/>
        </authorList>
    </citation>
    <scope>NUCLEOTIDE SEQUENCE [LARGE SCALE GENOMIC DNA]</scope>
    <source>
        <strain evidence="2">cv. G240</strain>
        <tissue evidence="1">Leaf</tissue>
    </source>
</reference>
<evidence type="ECO:0000313" key="1">
    <source>
        <dbReference type="EMBL" id="KAF5939464.1"/>
    </source>
</evidence>
<accession>A0A7J7GJ49</accession>
<sequence>MRDCGAPIAPPRHSKMHVELSKNTATRKTKNGIEGIVSIKRMEDQPTSGGFGWSLAEENPYSIGALARYN</sequence>
<dbReference type="Proteomes" id="UP000593564">
    <property type="component" value="Unassembled WGS sequence"/>
</dbReference>